<proteinExistence type="inferred from homology"/>
<evidence type="ECO:0000259" key="4">
    <source>
        <dbReference type="PROSITE" id="PS50991"/>
    </source>
</evidence>
<dbReference type="CDD" id="cd07938">
    <property type="entry name" value="DRE_TIM_HMGL"/>
    <property type="match status" value="1"/>
</dbReference>
<evidence type="ECO:0000313" key="5">
    <source>
        <dbReference type="EMBL" id="MEE3851664.1"/>
    </source>
</evidence>
<dbReference type="InterPro" id="IPR000891">
    <property type="entry name" value="PYR_CT"/>
</dbReference>
<dbReference type="NCBIfam" id="NF004283">
    <property type="entry name" value="PRK05692.1"/>
    <property type="match status" value="1"/>
</dbReference>
<evidence type="ECO:0000313" key="6">
    <source>
        <dbReference type="Proteomes" id="UP001347146"/>
    </source>
</evidence>
<organism evidence="5 6">
    <name type="scientific">Gordonia sesuvii</name>
    <dbReference type="NCBI Taxonomy" id="3116777"/>
    <lineage>
        <taxon>Bacteria</taxon>
        <taxon>Bacillati</taxon>
        <taxon>Actinomycetota</taxon>
        <taxon>Actinomycetes</taxon>
        <taxon>Mycobacteriales</taxon>
        <taxon>Gordoniaceae</taxon>
        <taxon>Gordonia</taxon>
    </lineage>
</organism>
<feature type="domain" description="Pyruvate carboxyltransferase" evidence="4">
    <location>
        <begin position="11"/>
        <end position="279"/>
    </location>
</feature>
<evidence type="ECO:0000256" key="1">
    <source>
        <dbReference type="ARBA" id="ARBA00009405"/>
    </source>
</evidence>
<dbReference type="PANTHER" id="PTHR42738:SF7">
    <property type="entry name" value="HYDROXYMETHYLGLUTARYL-COA LYASE"/>
    <property type="match status" value="1"/>
</dbReference>
<protein>
    <submittedName>
        <fullName evidence="5">Hydroxymethylglutaryl-CoA lyase</fullName>
    </submittedName>
</protein>
<dbReference type="PROSITE" id="PS50991">
    <property type="entry name" value="PYR_CT"/>
    <property type="match status" value="1"/>
</dbReference>
<reference evidence="5 6" key="1">
    <citation type="submission" date="2024-01" db="EMBL/GenBank/DDBJ databases">
        <title>Draft genome sequence of Gordonia sp. LSe1-13.</title>
        <authorList>
            <person name="Suphannarot A."/>
            <person name="Mingma R."/>
        </authorList>
    </citation>
    <scope>NUCLEOTIDE SEQUENCE [LARGE SCALE GENOMIC DNA]</scope>
    <source>
        <strain evidence="5 6">LSe1-13</strain>
    </source>
</reference>
<keyword evidence="3 5" id="KW-0456">Lyase</keyword>
<sequence length="310" mass="32198">MSVDTSTEQQVTIVEVAPRDGLQNEKVSLSTDQKLDLVGRAVGFGARNVEVTSFVHPKKVPAMADAEDVVRGLPDVDGVTYSALVLNERGLDRALSAGVSEVNAVVHCTDTFSNRNQGTDVDGGVAIWHRIARTARAAGVTANLTIAVAFGCPFEGEVSVDRLRSVLDGVMVEPPTELSLADTIGVAVPADVRERFAVAAALIPSGVALRAHFHDTRACGIGNALAAVESGVTVLDASLGGIGGCPFAPNATGNIATDDLAYALDRTGVGHGLDTDRLHEAGQWLEDLFGRRLPSSVLHAGGFPESSVVG</sequence>
<dbReference type="Gene3D" id="3.20.20.70">
    <property type="entry name" value="Aldolase class I"/>
    <property type="match status" value="1"/>
</dbReference>
<keyword evidence="2" id="KW-0479">Metal-binding</keyword>
<comment type="caution">
    <text evidence="5">The sequence shown here is derived from an EMBL/GenBank/DDBJ whole genome shotgun (WGS) entry which is preliminary data.</text>
</comment>
<comment type="similarity">
    <text evidence="1">Belongs to the HMG-CoA lyase family.</text>
</comment>
<dbReference type="PANTHER" id="PTHR42738">
    <property type="entry name" value="HYDROXYMETHYLGLUTARYL-COA LYASE"/>
    <property type="match status" value="1"/>
</dbReference>
<gene>
    <name evidence="5" type="ORF">VZC37_15080</name>
</gene>
<dbReference type="EMBL" id="JAZDUF010000004">
    <property type="protein sequence ID" value="MEE3851664.1"/>
    <property type="molecule type" value="Genomic_DNA"/>
</dbReference>
<keyword evidence="6" id="KW-1185">Reference proteome</keyword>
<dbReference type="Pfam" id="PF00682">
    <property type="entry name" value="HMGL-like"/>
    <property type="match status" value="1"/>
</dbReference>
<dbReference type="GO" id="GO:0016829">
    <property type="term" value="F:lyase activity"/>
    <property type="evidence" value="ECO:0007669"/>
    <property type="project" value="UniProtKB-KW"/>
</dbReference>
<name>A0ABU7MEZ5_9ACTN</name>
<accession>A0ABU7MEZ5</accession>
<dbReference type="InterPro" id="IPR013785">
    <property type="entry name" value="Aldolase_TIM"/>
</dbReference>
<dbReference type="RefSeq" id="WP_330433381.1">
    <property type="nucleotide sequence ID" value="NZ_JAZDUF010000004.1"/>
</dbReference>
<evidence type="ECO:0000256" key="3">
    <source>
        <dbReference type="ARBA" id="ARBA00023239"/>
    </source>
</evidence>
<dbReference type="Proteomes" id="UP001347146">
    <property type="component" value="Unassembled WGS sequence"/>
</dbReference>
<dbReference type="SUPFAM" id="SSF51569">
    <property type="entry name" value="Aldolase"/>
    <property type="match status" value="1"/>
</dbReference>
<evidence type="ECO:0000256" key="2">
    <source>
        <dbReference type="ARBA" id="ARBA00022723"/>
    </source>
</evidence>
<dbReference type="InterPro" id="IPR043594">
    <property type="entry name" value="HMGL"/>
</dbReference>